<name>A0A6C0EV90_9ZZZZ</name>
<sequence length="302" mass="32589">MATTEYSNIVIPSLPSPITGDGLFAVSVVVPTTDTPANLFEPNSAKPSTSYSYPLMDPAKLIGTGSQPYMNVALPAYISTLYNNVFNINNNLENDISTTSSVDDRKYPTSFAVQNYVQSMLSGTQLINGNNNTNIVNTMAANTIIQTSVSSAFNFQYVYNGSVKKISLFWMDEADNGPRDGASKLVMFSAPNYLSSTNAGVTTPSYDLAFLYAGDNSYFMNLGQQYKYYQFVIVGDYIEFVQSRFGDGADAGWLWLVKNALGNFTNNILVTDGDGPGSIDKVGKVPPVAVPETGIALTLTGN</sequence>
<proteinExistence type="predicted"/>
<dbReference type="AlphaFoldDB" id="A0A6C0EV90"/>
<reference evidence="1" key="1">
    <citation type="journal article" date="2020" name="Nature">
        <title>Giant virus diversity and host interactions through global metagenomics.</title>
        <authorList>
            <person name="Schulz F."/>
            <person name="Roux S."/>
            <person name="Paez-Espino D."/>
            <person name="Jungbluth S."/>
            <person name="Walsh D.A."/>
            <person name="Denef V.J."/>
            <person name="McMahon K.D."/>
            <person name="Konstantinidis K.T."/>
            <person name="Eloe-Fadrosh E.A."/>
            <person name="Kyrpides N.C."/>
            <person name="Woyke T."/>
        </authorList>
    </citation>
    <scope>NUCLEOTIDE SEQUENCE</scope>
    <source>
        <strain evidence="1">GVMAG-M-3300009161-34</strain>
    </source>
</reference>
<evidence type="ECO:0000313" key="1">
    <source>
        <dbReference type="EMBL" id="QHT32928.1"/>
    </source>
</evidence>
<accession>A0A6C0EV90</accession>
<organism evidence="1">
    <name type="scientific">viral metagenome</name>
    <dbReference type="NCBI Taxonomy" id="1070528"/>
    <lineage>
        <taxon>unclassified sequences</taxon>
        <taxon>metagenomes</taxon>
        <taxon>organismal metagenomes</taxon>
    </lineage>
</organism>
<protein>
    <submittedName>
        <fullName evidence="1">Uncharacterized protein</fullName>
    </submittedName>
</protein>
<dbReference type="EMBL" id="MN738956">
    <property type="protein sequence ID" value="QHT32928.1"/>
    <property type="molecule type" value="Genomic_DNA"/>
</dbReference>